<name>A0ABS6VFZ8_9GAMM</name>
<dbReference type="Proteomes" id="UP001197236">
    <property type="component" value="Unassembled WGS sequence"/>
</dbReference>
<dbReference type="EMBL" id="JAHVXZ010000006">
    <property type="protein sequence ID" value="MBW1258060.1"/>
    <property type="molecule type" value="Genomic_DNA"/>
</dbReference>
<dbReference type="PROSITE" id="PS51097">
    <property type="entry name" value="PTS_EIIA_TYPE_5"/>
    <property type="match status" value="1"/>
</dbReference>
<dbReference type="RefSeq" id="WP_218995628.1">
    <property type="nucleotide sequence ID" value="NZ_JAHVXU010000004.1"/>
</dbReference>
<protein>
    <submittedName>
        <fullName evidence="2">PTS glucitol/sorbitol transporter subunit IIA</fullName>
    </submittedName>
</protein>
<dbReference type="PANTHER" id="PTHR40398">
    <property type="entry name" value="PTS SYSTEM GLUCITOL/SORBITOL-SPECIFIC EIIA COMPONENT"/>
    <property type="match status" value="1"/>
</dbReference>
<dbReference type="InterPro" id="IPR004716">
    <property type="entry name" value="PTS_IIA_glucitol/sorbitol-sp"/>
</dbReference>
<comment type="caution">
    <text evidence="2">The sequence shown here is derived from an EMBL/GenBank/DDBJ whole genome shotgun (WGS) entry which is preliminary data.</text>
</comment>
<evidence type="ECO:0000256" key="1">
    <source>
        <dbReference type="PROSITE-ProRule" id="PRU00420"/>
    </source>
</evidence>
<dbReference type="Pfam" id="PF03829">
    <property type="entry name" value="PTSIIA_gutA"/>
    <property type="match status" value="1"/>
</dbReference>
<keyword evidence="3" id="KW-1185">Reference proteome</keyword>
<organism evidence="2 3">
    <name type="scientific">Pantoea allii</name>
    <dbReference type="NCBI Taxonomy" id="574096"/>
    <lineage>
        <taxon>Bacteria</taxon>
        <taxon>Pseudomonadati</taxon>
        <taxon>Pseudomonadota</taxon>
        <taxon>Gammaproteobacteria</taxon>
        <taxon>Enterobacterales</taxon>
        <taxon>Erwiniaceae</taxon>
        <taxon>Pantoea</taxon>
    </lineage>
</organism>
<proteinExistence type="predicted"/>
<sequence>MQPFCSLHITAVGDFVAESLQENKLILFSNTVPAELARYCAIHEATECQKELAPGQIIKISDTAYVITAVGDIATHNFKLLGHITLSFDSADLAELSGTVHLRGTTPAVINAGDNIIFY</sequence>
<evidence type="ECO:0000313" key="2">
    <source>
        <dbReference type="EMBL" id="MBW1258060.1"/>
    </source>
</evidence>
<accession>A0ABS6VFZ8</accession>
<dbReference type="PANTHER" id="PTHR40398:SF1">
    <property type="entry name" value="PTS SYSTEM GLUCITOL_SORBITOL-SPECIFIC EIIA COMPONENT"/>
    <property type="match status" value="1"/>
</dbReference>
<feature type="modified residue" description="Phosphohistidine; by HPr" evidence="1">
    <location>
        <position position="43"/>
    </location>
</feature>
<gene>
    <name evidence="2" type="ORF">KYI95_12805</name>
</gene>
<reference evidence="2 3" key="1">
    <citation type="submission" date="2021-07" db="EMBL/GenBank/DDBJ databases">
        <title>A novel phosphonate cluster across the Pantoea species complex is important for pathogenicity in onion.</title>
        <authorList>
            <person name="Zhao M."/>
            <person name="Stice S."/>
            <person name="Shin G.Y."/>
            <person name="Coutinho T."/>
            <person name="Gitaitis R."/>
            <person name="Kvitko B."/>
            <person name="Dutta B."/>
        </authorList>
    </citation>
    <scope>NUCLEOTIDE SEQUENCE [LARGE SCALE GENOMIC DNA]</scope>
    <source>
        <strain evidence="2 3">BD 382</strain>
    </source>
</reference>
<evidence type="ECO:0000313" key="3">
    <source>
        <dbReference type="Proteomes" id="UP001197236"/>
    </source>
</evidence>